<sequence length="106" mass="12176">MTFDYERAKRDLIQNAGHIIRANGMEISPDFSLYETKANEFGQRDWIAEFEARASKFFKYGDLISYQNNTKIASILQKLQPNESQNNTTFDEISLSSISVQDAQKS</sequence>
<organism evidence="1 2">
    <name type="scientific">Lysinibacillus antri</name>
    <dbReference type="NCBI Taxonomy" id="2498145"/>
    <lineage>
        <taxon>Bacteria</taxon>
        <taxon>Bacillati</taxon>
        <taxon>Bacillota</taxon>
        <taxon>Bacilli</taxon>
        <taxon>Bacillales</taxon>
        <taxon>Bacillaceae</taxon>
        <taxon>Lysinibacillus</taxon>
    </lineage>
</organism>
<name>A0A3S0QRD2_9BACI</name>
<evidence type="ECO:0000313" key="1">
    <source>
        <dbReference type="EMBL" id="RUL55629.1"/>
    </source>
</evidence>
<gene>
    <name evidence="1" type="ORF">EK386_04715</name>
</gene>
<protein>
    <submittedName>
        <fullName evidence="1">Uncharacterized protein</fullName>
    </submittedName>
</protein>
<accession>A0A3S0QRD2</accession>
<keyword evidence="2" id="KW-1185">Reference proteome</keyword>
<evidence type="ECO:0000313" key="2">
    <source>
        <dbReference type="Proteomes" id="UP000287910"/>
    </source>
</evidence>
<proteinExistence type="predicted"/>
<reference evidence="1 2" key="1">
    <citation type="submission" date="2018-12" db="EMBL/GenBank/DDBJ databases">
        <title>Lysinibacillus antri sp. nov., isolated from a cave soil.</title>
        <authorList>
            <person name="Narsing Rao M.P."/>
            <person name="Zhang H."/>
            <person name="Dong Z.-Y."/>
            <person name="Niu X.-K."/>
            <person name="Zhang K."/>
            <person name="Fang B.-Z."/>
            <person name="Kang Y.-Q."/>
            <person name="Xiao M."/>
            <person name="Li W.-J."/>
        </authorList>
    </citation>
    <scope>NUCLEOTIDE SEQUENCE [LARGE SCALE GENOMIC DNA]</scope>
    <source>
        <strain evidence="1 2">SYSU K30002</strain>
    </source>
</reference>
<dbReference type="Proteomes" id="UP000287910">
    <property type="component" value="Unassembled WGS sequence"/>
</dbReference>
<comment type="caution">
    <text evidence="1">The sequence shown here is derived from an EMBL/GenBank/DDBJ whole genome shotgun (WGS) entry which is preliminary data.</text>
</comment>
<dbReference type="AlphaFoldDB" id="A0A3S0QRD2"/>
<dbReference type="EMBL" id="RYYR01000004">
    <property type="protein sequence ID" value="RUL55629.1"/>
    <property type="molecule type" value="Genomic_DNA"/>
</dbReference>
<dbReference type="RefSeq" id="WP_126657869.1">
    <property type="nucleotide sequence ID" value="NZ_RYYR01000004.1"/>
</dbReference>